<dbReference type="OrthoDB" id="2371514at2"/>
<gene>
    <name evidence="2" type="ordered locus">GWCH70_1829</name>
</gene>
<dbReference type="HOGENOM" id="CLU_040782_3_0_9"/>
<dbReference type="AlphaFoldDB" id="C5D2C7"/>
<protein>
    <recommendedName>
        <fullName evidence="3">ISLre2 family transposase</fullName>
    </recommendedName>
</protein>
<dbReference type="EMBL" id="CP001638">
    <property type="protein sequence ID" value="ACS24569.1"/>
    <property type="molecule type" value="Genomic_DNA"/>
</dbReference>
<proteinExistence type="inferred from homology"/>
<dbReference type="STRING" id="471223.GWCH70_1829"/>
<reference evidence="2" key="1">
    <citation type="submission" date="2009-06" db="EMBL/GenBank/DDBJ databases">
        <title>Complete sequence of chromosome of Geopacillus sp. WCH70.</title>
        <authorList>
            <consortium name="US DOE Joint Genome Institute"/>
            <person name="Lucas S."/>
            <person name="Copeland A."/>
            <person name="Lapidus A."/>
            <person name="Glavina del Rio T."/>
            <person name="Dalin E."/>
            <person name="Tice H."/>
            <person name="Bruce D."/>
            <person name="Goodwin L."/>
            <person name="Pitluck S."/>
            <person name="Chertkov O."/>
            <person name="Brettin T."/>
            <person name="Detter J.C."/>
            <person name="Han C."/>
            <person name="Larimer F."/>
            <person name="Land M."/>
            <person name="Hauser L."/>
            <person name="Kyrpides N."/>
            <person name="Mikhailova N."/>
            <person name="Brumm P."/>
            <person name="Mead D.A."/>
            <person name="Richardson P."/>
        </authorList>
    </citation>
    <scope>NUCLEOTIDE SEQUENCE [LARGE SCALE GENOMIC DNA]</scope>
    <source>
        <strain evidence="2">WCH70</strain>
    </source>
</reference>
<accession>C5D2C7</accession>
<dbReference type="InterPro" id="IPR009620">
    <property type="entry name" value="UPF0236"/>
</dbReference>
<dbReference type="eggNOG" id="ENOG502ZAFZ">
    <property type="taxonomic scope" value="Bacteria"/>
</dbReference>
<sequence length="458" mass="53158">MNIQQHLTTNSLSWKEIELDLFRALQNAFAELFTALLEDIDRQLAETRDKRRYHLKDKRRTTIQTLFGEVTFERNYYLDREQNRYTFLLDSFLAFDGSQSISPCLEETAVGLVVECSSYRKAARTLAQMVGYPVMSHEAIRQLVLEAEVPLHCPVDQRYGRVLFVEADGLFVSRQGKGKRAKEDKILTVHEGWKRHGSQIEFVNQRHYVHEGKREVWEGFEEFLMNEYAYDPCRDLLVINGDGAPWITACREYFKGRVCFQLDRFHVARELRQCLSGHPRWQAIRQKLAKQDEEGLLVERNSALGTLGDEAKEQQLAALIHRIESMPGCIRDYREWLKEQGVDTTGMYPMGRAESVMSQLAYRVKYRRSWTDKGLRAFFKAMIARMDGIRLFGRRLGEESSQPAEETASTASTKQTIVNKAKQRVRRLLPEVTRNNVPYLQQSSGTPIYHALSELKGW</sequence>
<dbReference type="Pfam" id="PF06782">
    <property type="entry name" value="UPF0236"/>
    <property type="match status" value="1"/>
</dbReference>
<organism evidence="2">
    <name type="scientific">Geobacillus sp. (strain WCH70)</name>
    <dbReference type="NCBI Taxonomy" id="471223"/>
    <lineage>
        <taxon>Bacteria</taxon>
        <taxon>Bacillati</taxon>
        <taxon>Bacillota</taxon>
        <taxon>Bacilli</taxon>
        <taxon>Bacillales</taxon>
        <taxon>Anoxybacillaceae</taxon>
        <taxon>Geobacillus</taxon>
    </lineage>
</organism>
<evidence type="ECO:0000256" key="1">
    <source>
        <dbReference type="ARBA" id="ARBA00006539"/>
    </source>
</evidence>
<evidence type="ECO:0000313" key="2">
    <source>
        <dbReference type="EMBL" id="ACS24569.1"/>
    </source>
</evidence>
<evidence type="ECO:0008006" key="3">
    <source>
        <dbReference type="Google" id="ProtNLM"/>
    </source>
</evidence>
<dbReference type="KEGG" id="gwc:GWCH70_1829"/>
<comment type="similarity">
    <text evidence="1">Belongs to the UPF0236 family.</text>
</comment>
<name>C5D2C7_GEOSW</name>
<dbReference type="NCBIfam" id="NF033529">
    <property type="entry name" value="transpos_ISLre2"/>
    <property type="match status" value="1"/>
</dbReference>